<keyword evidence="1" id="KW-1133">Transmembrane helix</keyword>
<feature type="transmembrane region" description="Helical" evidence="1">
    <location>
        <begin position="137"/>
        <end position="161"/>
    </location>
</feature>
<name>A0A1G1X2H9_9BACT</name>
<dbReference type="PANTHER" id="PTHR39650">
    <property type="entry name" value="CDP-ARCHAEOL SYNTHASE"/>
    <property type="match status" value="1"/>
</dbReference>
<dbReference type="EMBL" id="MHHR01000019">
    <property type="protein sequence ID" value="OGY34209.1"/>
    <property type="molecule type" value="Genomic_DNA"/>
</dbReference>
<feature type="transmembrane region" description="Helical" evidence="1">
    <location>
        <begin position="46"/>
        <end position="66"/>
    </location>
</feature>
<protein>
    <recommendedName>
        <fullName evidence="4">CDP-archaeol synthase</fullName>
    </recommendedName>
</protein>
<feature type="transmembrane region" description="Helical" evidence="1">
    <location>
        <begin position="6"/>
        <end position="25"/>
    </location>
</feature>
<dbReference type="PANTHER" id="PTHR39650:SF1">
    <property type="entry name" value="CDP-ARCHAEOL SYNTHASE"/>
    <property type="match status" value="1"/>
</dbReference>
<keyword evidence="1" id="KW-0812">Transmembrane</keyword>
<sequence length="165" mass="17890">MIQEIILVYLPAMVANMAPIIAHRMRILAWLDRPINQRILGVHKTVRGFVVGVGAGAITAACMSFFIDTFVYADFATATAFGAVTGLGALVGDSVKSFFKRRKNISSGTSWIPYDQIDFVLGATLFGLFFIRIPILIVLIALVIVGCASYIVSVVSVALHIKRSL</sequence>
<feature type="transmembrane region" description="Helical" evidence="1">
    <location>
        <begin position="112"/>
        <end position="131"/>
    </location>
</feature>
<reference evidence="2 3" key="1">
    <citation type="journal article" date="2016" name="Nat. Commun.">
        <title>Thousands of microbial genomes shed light on interconnected biogeochemical processes in an aquifer system.</title>
        <authorList>
            <person name="Anantharaman K."/>
            <person name="Brown C.T."/>
            <person name="Hug L.A."/>
            <person name="Sharon I."/>
            <person name="Castelle C.J."/>
            <person name="Probst A.J."/>
            <person name="Thomas B.C."/>
            <person name="Singh A."/>
            <person name="Wilkins M.J."/>
            <person name="Karaoz U."/>
            <person name="Brodie E.L."/>
            <person name="Williams K.H."/>
            <person name="Hubbard S.S."/>
            <person name="Banfield J.F."/>
        </authorList>
    </citation>
    <scope>NUCLEOTIDE SEQUENCE [LARGE SCALE GENOMIC DNA]</scope>
</reference>
<accession>A0A1G1X2H9</accession>
<feature type="transmembrane region" description="Helical" evidence="1">
    <location>
        <begin position="72"/>
        <end position="91"/>
    </location>
</feature>
<dbReference type="AlphaFoldDB" id="A0A1G1X2H9"/>
<evidence type="ECO:0000313" key="2">
    <source>
        <dbReference type="EMBL" id="OGY34209.1"/>
    </source>
</evidence>
<gene>
    <name evidence="2" type="ORF">A3D99_03665</name>
</gene>
<dbReference type="InterPro" id="IPR032690">
    <property type="entry name" value="CarS"/>
</dbReference>
<proteinExistence type="predicted"/>
<evidence type="ECO:0008006" key="4">
    <source>
        <dbReference type="Google" id="ProtNLM"/>
    </source>
</evidence>
<dbReference type="Proteomes" id="UP000177528">
    <property type="component" value="Unassembled WGS sequence"/>
</dbReference>
<organism evidence="2 3">
    <name type="scientific">Candidatus Andersenbacteria bacterium RIFCSPHIGHO2_12_FULL_45_11</name>
    <dbReference type="NCBI Taxonomy" id="1797281"/>
    <lineage>
        <taxon>Bacteria</taxon>
        <taxon>Candidatus Anderseniibacteriota</taxon>
    </lineage>
</organism>
<evidence type="ECO:0000256" key="1">
    <source>
        <dbReference type="SAM" id="Phobius"/>
    </source>
</evidence>
<keyword evidence="1" id="KW-0472">Membrane</keyword>
<dbReference type="Pfam" id="PF01864">
    <property type="entry name" value="CarS-like"/>
    <property type="match status" value="1"/>
</dbReference>
<evidence type="ECO:0000313" key="3">
    <source>
        <dbReference type="Proteomes" id="UP000177528"/>
    </source>
</evidence>
<comment type="caution">
    <text evidence="2">The sequence shown here is derived from an EMBL/GenBank/DDBJ whole genome shotgun (WGS) entry which is preliminary data.</text>
</comment>